<dbReference type="NCBIfam" id="TIGR02937">
    <property type="entry name" value="sigma70-ECF"/>
    <property type="match status" value="1"/>
</dbReference>
<dbReference type="Gene3D" id="1.10.10.10">
    <property type="entry name" value="Winged helix-like DNA-binding domain superfamily/Winged helix DNA-binding domain"/>
    <property type="match status" value="1"/>
</dbReference>
<evidence type="ECO:0000313" key="7">
    <source>
        <dbReference type="EMBL" id="NEN23169.1"/>
    </source>
</evidence>
<dbReference type="EMBL" id="JAAGVY010000008">
    <property type="protein sequence ID" value="NEN23169.1"/>
    <property type="molecule type" value="Genomic_DNA"/>
</dbReference>
<dbReference type="InterPro" id="IPR039425">
    <property type="entry name" value="RNA_pol_sigma-70-like"/>
</dbReference>
<feature type="domain" description="RNA polymerase sigma-70 region 2" evidence="5">
    <location>
        <begin position="2"/>
        <end position="58"/>
    </location>
</feature>
<sequence length="142" mass="16351">MYSLAYRITGNFEDAEDVLQEGFLKVFRSIESFRGDSKAGTWIHTIMARTALDRVKSKMQFTDLEIVPEVADESNYLSVESEYLEKAILGLPDGYRSIFTLFEIEGFKHREIADMLAISENTSKSQLHKAKRMLQNKLKTEM</sequence>
<dbReference type="InterPro" id="IPR013249">
    <property type="entry name" value="RNA_pol_sigma70_r4_t2"/>
</dbReference>
<dbReference type="InterPro" id="IPR007627">
    <property type="entry name" value="RNA_pol_sigma70_r2"/>
</dbReference>
<keyword evidence="8" id="KW-1185">Reference proteome</keyword>
<dbReference type="GO" id="GO:0003677">
    <property type="term" value="F:DNA binding"/>
    <property type="evidence" value="ECO:0007669"/>
    <property type="project" value="InterPro"/>
</dbReference>
<proteinExistence type="inferred from homology"/>
<feature type="domain" description="RNA polymerase sigma factor 70 region 4 type 2" evidence="6">
    <location>
        <begin position="82"/>
        <end position="134"/>
    </location>
</feature>
<evidence type="ECO:0000256" key="4">
    <source>
        <dbReference type="ARBA" id="ARBA00023163"/>
    </source>
</evidence>
<dbReference type="AlphaFoldDB" id="A0A7K3WNE1"/>
<comment type="caution">
    <text evidence="7">The sequence shown here is derived from an EMBL/GenBank/DDBJ whole genome shotgun (WGS) entry which is preliminary data.</text>
</comment>
<dbReference type="CDD" id="cd06171">
    <property type="entry name" value="Sigma70_r4"/>
    <property type="match status" value="1"/>
</dbReference>
<evidence type="ECO:0000259" key="5">
    <source>
        <dbReference type="Pfam" id="PF04542"/>
    </source>
</evidence>
<comment type="similarity">
    <text evidence="1">Belongs to the sigma-70 factor family. ECF subfamily.</text>
</comment>
<dbReference type="InterPro" id="IPR014284">
    <property type="entry name" value="RNA_pol_sigma-70_dom"/>
</dbReference>
<gene>
    <name evidence="7" type="ORF">G3O08_06610</name>
</gene>
<evidence type="ECO:0000256" key="3">
    <source>
        <dbReference type="ARBA" id="ARBA00023082"/>
    </source>
</evidence>
<evidence type="ECO:0000256" key="1">
    <source>
        <dbReference type="ARBA" id="ARBA00010641"/>
    </source>
</evidence>
<dbReference type="InterPro" id="IPR013324">
    <property type="entry name" value="RNA_pol_sigma_r3/r4-like"/>
</dbReference>
<organism evidence="7 8">
    <name type="scientific">Cryomorpha ignava</name>
    <dbReference type="NCBI Taxonomy" id="101383"/>
    <lineage>
        <taxon>Bacteria</taxon>
        <taxon>Pseudomonadati</taxon>
        <taxon>Bacteroidota</taxon>
        <taxon>Flavobacteriia</taxon>
        <taxon>Flavobacteriales</taxon>
        <taxon>Cryomorphaceae</taxon>
        <taxon>Cryomorpha</taxon>
    </lineage>
</organism>
<dbReference type="Pfam" id="PF08281">
    <property type="entry name" value="Sigma70_r4_2"/>
    <property type="match status" value="1"/>
</dbReference>
<reference evidence="7 8" key="1">
    <citation type="submission" date="2020-02" db="EMBL/GenBank/DDBJ databases">
        <title>Out from the shadows clarifying the taxonomy of the family Cryomorphaceae and related taxa by utilizing the GTDB taxonomic framework.</title>
        <authorList>
            <person name="Bowman J.P."/>
        </authorList>
    </citation>
    <scope>NUCLEOTIDE SEQUENCE [LARGE SCALE GENOMIC DNA]</scope>
    <source>
        <strain evidence="7 8">QSSC 1-22</strain>
    </source>
</reference>
<evidence type="ECO:0000259" key="6">
    <source>
        <dbReference type="Pfam" id="PF08281"/>
    </source>
</evidence>
<dbReference type="SUPFAM" id="SSF88946">
    <property type="entry name" value="Sigma2 domain of RNA polymerase sigma factors"/>
    <property type="match status" value="1"/>
</dbReference>
<keyword evidence="3" id="KW-0731">Sigma factor</keyword>
<dbReference type="InterPro" id="IPR013325">
    <property type="entry name" value="RNA_pol_sigma_r2"/>
</dbReference>
<protein>
    <submittedName>
        <fullName evidence="7">RNA polymerase sigma factor</fullName>
    </submittedName>
</protein>
<dbReference type="GO" id="GO:0006352">
    <property type="term" value="P:DNA-templated transcription initiation"/>
    <property type="evidence" value="ECO:0007669"/>
    <property type="project" value="InterPro"/>
</dbReference>
<dbReference type="PANTHER" id="PTHR43133">
    <property type="entry name" value="RNA POLYMERASE ECF-TYPE SIGMA FACTO"/>
    <property type="match status" value="1"/>
</dbReference>
<dbReference type="InterPro" id="IPR036388">
    <property type="entry name" value="WH-like_DNA-bd_sf"/>
</dbReference>
<accession>A0A7K3WNE1</accession>
<name>A0A7K3WNE1_9FLAO</name>
<evidence type="ECO:0000313" key="8">
    <source>
        <dbReference type="Proteomes" id="UP000486602"/>
    </source>
</evidence>
<dbReference type="Pfam" id="PF04542">
    <property type="entry name" value="Sigma70_r2"/>
    <property type="match status" value="1"/>
</dbReference>
<dbReference type="Gene3D" id="1.10.1740.10">
    <property type="match status" value="1"/>
</dbReference>
<dbReference type="Proteomes" id="UP000486602">
    <property type="component" value="Unassembled WGS sequence"/>
</dbReference>
<keyword evidence="2" id="KW-0805">Transcription regulation</keyword>
<dbReference type="SUPFAM" id="SSF88659">
    <property type="entry name" value="Sigma3 and sigma4 domains of RNA polymerase sigma factors"/>
    <property type="match status" value="1"/>
</dbReference>
<evidence type="ECO:0000256" key="2">
    <source>
        <dbReference type="ARBA" id="ARBA00023015"/>
    </source>
</evidence>
<dbReference type="GO" id="GO:0016987">
    <property type="term" value="F:sigma factor activity"/>
    <property type="evidence" value="ECO:0007669"/>
    <property type="project" value="UniProtKB-KW"/>
</dbReference>
<keyword evidence="4" id="KW-0804">Transcription</keyword>
<dbReference type="PANTHER" id="PTHR43133:SF46">
    <property type="entry name" value="RNA POLYMERASE SIGMA-70 FACTOR ECF SUBFAMILY"/>
    <property type="match status" value="1"/>
</dbReference>